<evidence type="ECO:0000313" key="1">
    <source>
        <dbReference type="EMBL" id="MBW87730.1"/>
    </source>
</evidence>
<sequence length="39" mass="4869">MRWRIKFYNYYTNQQRKIISNKIIKSNFTNYRPPSSLTP</sequence>
<name>A0A2P2J2N3_RHIMU</name>
<accession>A0A2P2J2N3</accession>
<reference evidence="1" key="1">
    <citation type="submission" date="2018-02" db="EMBL/GenBank/DDBJ databases">
        <title>Rhizophora mucronata_Transcriptome.</title>
        <authorList>
            <person name="Meera S.P."/>
            <person name="Sreeshan A."/>
            <person name="Augustine A."/>
        </authorList>
    </citation>
    <scope>NUCLEOTIDE SEQUENCE</scope>
    <source>
        <tissue evidence="1">Leaf</tissue>
    </source>
</reference>
<organism evidence="1">
    <name type="scientific">Rhizophora mucronata</name>
    <name type="common">Asiatic mangrove</name>
    <dbReference type="NCBI Taxonomy" id="61149"/>
    <lineage>
        <taxon>Eukaryota</taxon>
        <taxon>Viridiplantae</taxon>
        <taxon>Streptophyta</taxon>
        <taxon>Embryophyta</taxon>
        <taxon>Tracheophyta</taxon>
        <taxon>Spermatophyta</taxon>
        <taxon>Magnoliopsida</taxon>
        <taxon>eudicotyledons</taxon>
        <taxon>Gunneridae</taxon>
        <taxon>Pentapetalae</taxon>
        <taxon>rosids</taxon>
        <taxon>fabids</taxon>
        <taxon>Malpighiales</taxon>
        <taxon>Rhizophoraceae</taxon>
        <taxon>Rhizophora</taxon>
    </lineage>
</organism>
<dbReference type="EMBL" id="GGEC01007247">
    <property type="protein sequence ID" value="MBW87730.1"/>
    <property type="molecule type" value="Transcribed_RNA"/>
</dbReference>
<proteinExistence type="predicted"/>
<dbReference type="AlphaFoldDB" id="A0A2P2J2N3"/>
<protein>
    <submittedName>
        <fullName evidence="1">Uncharacterized protein</fullName>
    </submittedName>
</protein>